<reference evidence="10 11" key="1">
    <citation type="journal article" date="2015" name="Nat. Commun.">
        <title>Lucilia cuprina genome unlocks parasitic fly biology to underpin future interventions.</title>
        <authorList>
            <person name="Anstead C.A."/>
            <person name="Korhonen P.K."/>
            <person name="Young N.D."/>
            <person name="Hall R.S."/>
            <person name="Jex A.R."/>
            <person name="Murali S.C."/>
            <person name="Hughes D.S."/>
            <person name="Lee S.F."/>
            <person name="Perry T."/>
            <person name="Stroehlein A.J."/>
            <person name="Ansell B.R."/>
            <person name="Breugelmans B."/>
            <person name="Hofmann A."/>
            <person name="Qu J."/>
            <person name="Dugan S."/>
            <person name="Lee S.L."/>
            <person name="Chao H."/>
            <person name="Dinh H."/>
            <person name="Han Y."/>
            <person name="Doddapaneni H.V."/>
            <person name="Worley K.C."/>
            <person name="Muzny D.M."/>
            <person name="Ioannidis P."/>
            <person name="Waterhouse R.M."/>
            <person name="Zdobnov E.M."/>
            <person name="James P.J."/>
            <person name="Bagnall N.H."/>
            <person name="Kotze A.C."/>
            <person name="Gibbs R.A."/>
            <person name="Richards S."/>
            <person name="Batterham P."/>
            <person name="Gasser R.B."/>
        </authorList>
    </citation>
    <scope>NUCLEOTIDE SEQUENCE [LARGE SCALE GENOMIC DNA]</scope>
    <source>
        <strain evidence="10 11">LS</strain>
        <tissue evidence="10">Full body</tissue>
    </source>
</reference>
<dbReference type="Gene3D" id="2.60.40.10">
    <property type="entry name" value="Immunoglobulins"/>
    <property type="match status" value="1"/>
</dbReference>
<dbReference type="GO" id="GO:0007165">
    <property type="term" value="P:signal transduction"/>
    <property type="evidence" value="ECO:0007669"/>
    <property type="project" value="TreeGrafter"/>
</dbReference>
<proteinExistence type="inferred from homology"/>
<feature type="compositionally biased region" description="Low complexity" evidence="8">
    <location>
        <begin position="117"/>
        <end position="133"/>
    </location>
</feature>
<organism evidence="10 11">
    <name type="scientific">Lucilia cuprina</name>
    <name type="common">Green bottle fly</name>
    <name type="synonym">Australian sheep blowfly</name>
    <dbReference type="NCBI Taxonomy" id="7375"/>
    <lineage>
        <taxon>Eukaryota</taxon>
        <taxon>Metazoa</taxon>
        <taxon>Ecdysozoa</taxon>
        <taxon>Arthropoda</taxon>
        <taxon>Hexapoda</taxon>
        <taxon>Insecta</taxon>
        <taxon>Pterygota</taxon>
        <taxon>Neoptera</taxon>
        <taxon>Endopterygota</taxon>
        <taxon>Diptera</taxon>
        <taxon>Brachycera</taxon>
        <taxon>Muscomorpha</taxon>
        <taxon>Oestroidea</taxon>
        <taxon>Calliphoridae</taxon>
        <taxon>Luciliinae</taxon>
        <taxon>Lucilia</taxon>
    </lineage>
</organism>
<name>A0A0L0CM01_LUCCU</name>
<dbReference type="CDD" id="cd02859">
    <property type="entry name" value="E_set_AMPKbeta_like_N"/>
    <property type="match status" value="1"/>
</dbReference>
<dbReference type="STRING" id="7375.A0A0L0CM01"/>
<dbReference type="AlphaFoldDB" id="A0A0L0CM01"/>
<evidence type="ECO:0000256" key="3">
    <source>
        <dbReference type="ARBA" id="ARBA00022553"/>
    </source>
</evidence>
<dbReference type="SUPFAM" id="SSF160219">
    <property type="entry name" value="AMPKBI-like"/>
    <property type="match status" value="1"/>
</dbReference>
<dbReference type="InterPro" id="IPR032640">
    <property type="entry name" value="AMPK1_CBM"/>
</dbReference>
<feature type="compositionally biased region" description="Low complexity" evidence="8">
    <location>
        <begin position="152"/>
        <end position="161"/>
    </location>
</feature>
<evidence type="ECO:0000256" key="8">
    <source>
        <dbReference type="SAM" id="MobiDB-lite"/>
    </source>
</evidence>
<sequence>MGNAGSTSMHRERHKSSDISTPNSPFRELPLRGDGGSTAQGIAAVSGGQAFTFDKKRDSVLHGGSSQEDDETTSEPYYTKPIGKAANEQQQQQQQQQTAAAAVDPEFSSTEPRKRSSTISEGTTTSSISSTTTQIMPLHKDTSAAAAEANDESQPQKTQQQQDEEDLRNPALPTVLRWDGGGQNVMISGTFTKWKPIPMVRSHGNFVTIIDLPEGDHQYKFCVDGEWKHDPKLKSVENDVGEKTNLVSVRQSDFEVFQALAKDSENCVNNADKEYSQDVPQSKPWEKVSGPPILPPHLLQVILNKDTPLSCEPTLLPEPNHVMLNHLYALSIKDGVMVLSATHRYRKKYVTTLLYKPI</sequence>
<evidence type="ECO:0000256" key="7">
    <source>
        <dbReference type="ARBA" id="ARBA00040010"/>
    </source>
</evidence>
<dbReference type="SUPFAM" id="SSF81296">
    <property type="entry name" value="E set domains"/>
    <property type="match status" value="1"/>
</dbReference>
<feature type="domain" description="Association with the SNF1 complex (ASC)" evidence="9">
    <location>
        <begin position="268"/>
        <end position="358"/>
    </location>
</feature>
<evidence type="ECO:0000256" key="5">
    <source>
        <dbReference type="ARBA" id="ARBA00023098"/>
    </source>
</evidence>
<dbReference type="PANTHER" id="PTHR10343:SF84">
    <property type="entry name" value="5'-AMP-ACTIVATED PROTEIN KINASE SUBUNIT BETA-1"/>
    <property type="match status" value="1"/>
</dbReference>
<dbReference type="Proteomes" id="UP000037069">
    <property type="component" value="Unassembled WGS sequence"/>
</dbReference>
<dbReference type="GO" id="GO:0005634">
    <property type="term" value="C:nucleus"/>
    <property type="evidence" value="ECO:0007669"/>
    <property type="project" value="TreeGrafter"/>
</dbReference>
<comment type="function">
    <text evidence="6">Non-catalytic subunit of AMP-activated protein kinase (AMPK), an energy sensor protein kinase that plays a key role in regulating cellular energy metabolism. In response to reduction of intracellular ATP levels, AMPK activates energy-producing pathways and inhibits energy-consuming processes: inhibits protein, carbohydrate and lipid biosynthesis, as well as cell growth and proliferation. AMPK acts via direct phosphorylation of metabolic enzymes, and by longer-term effects via phosphorylation of transcription regulators. Also acts as a regulator of cellular polarity by remodeling the actin cytoskeleton; probably by indirectly activating myosin. Beta non-catalytic subunit acts as a scaffold on which the AMPK complex assembles, via its C-terminus that bridges alpha (PRKAA1 or PRKAA2) and gamma subunits (PRKAG1, PRKAG2 or PRKAG3).</text>
</comment>
<keyword evidence="2" id="KW-0444">Lipid biosynthesis</keyword>
<dbReference type="InterPro" id="IPR037256">
    <property type="entry name" value="ASC_dom_sf"/>
</dbReference>
<protein>
    <recommendedName>
        <fullName evidence="7">5'-AMP-activated protein kinase subunit beta-1</fullName>
    </recommendedName>
</protein>
<dbReference type="FunFam" id="2.60.40.10:FF:000139">
    <property type="entry name" value="Protein kinase AMP-activated non-catalytic subunit beta 1"/>
    <property type="match status" value="1"/>
</dbReference>
<evidence type="ECO:0000313" key="11">
    <source>
        <dbReference type="Proteomes" id="UP000037069"/>
    </source>
</evidence>
<keyword evidence="5" id="KW-0443">Lipid metabolism</keyword>
<dbReference type="Pfam" id="PF16561">
    <property type="entry name" value="AMPK1_CBM"/>
    <property type="match status" value="1"/>
</dbReference>
<evidence type="ECO:0000256" key="6">
    <source>
        <dbReference type="ARBA" id="ARBA00025180"/>
    </source>
</evidence>
<dbReference type="GO" id="GO:0031588">
    <property type="term" value="C:nucleotide-activated protein kinase complex"/>
    <property type="evidence" value="ECO:0007669"/>
    <property type="project" value="TreeGrafter"/>
</dbReference>
<evidence type="ECO:0000259" key="9">
    <source>
        <dbReference type="SMART" id="SM01010"/>
    </source>
</evidence>
<dbReference type="InterPro" id="IPR013783">
    <property type="entry name" value="Ig-like_fold"/>
</dbReference>
<accession>A0A0L0CM01</accession>
<dbReference type="GO" id="GO:0006631">
    <property type="term" value="P:fatty acid metabolic process"/>
    <property type="evidence" value="ECO:0007669"/>
    <property type="project" value="UniProtKB-KW"/>
</dbReference>
<dbReference type="EMBL" id="JRES01000204">
    <property type="protein sequence ID" value="KNC33296.1"/>
    <property type="molecule type" value="Genomic_DNA"/>
</dbReference>
<dbReference type="Gene3D" id="6.20.250.60">
    <property type="match status" value="1"/>
</dbReference>
<comment type="caution">
    <text evidence="10">The sequence shown here is derived from an EMBL/GenBank/DDBJ whole genome shotgun (WGS) entry which is preliminary data.</text>
</comment>
<keyword evidence="3" id="KW-0597">Phosphoprotein</keyword>
<dbReference type="InterPro" id="IPR006828">
    <property type="entry name" value="ASC_dom"/>
</dbReference>
<feature type="compositionally biased region" description="Low complexity" evidence="8">
    <location>
        <begin position="85"/>
        <end position="102"/>
    </location>
</feature>
<dbReference type="SMART" id="SM01010">
    <property type="entry name" value="AMPKBI"/>
    <property type="match status" value="1"/>
</dbReference>
<evidence type="ECO:0000256" key="2">
    <source>
        <dbReference type="ARBA" id="ARBA00022516"/>
    </source>
</evidence>
<keyword evidence="11" id="KW-1185">Reference proteome</keyword>
<evidence type="ECO:0000256" key="4">
    <source>
        <dbReference type="ARBA" id="ARBA00022832"/>
    </source>
</evidence>
<evidence type="ECO:0000313" key="10">
    <source>
        <dbReference type="EMBL" id="KNC33296.1"/>
    </source>
</evidence>
<dbReference type="OMA" id="HMQRERH"/>
<dbReference type="PANTHER" id="PTHR10343">
    <property type="entry name" value="5'-AMP-ACTIVATED PROTEIN KINASE , BETA SUBUNIT"/>
    <property type="match status" value="1"/>
</dbReference>
<keyword evidence="4" id="KW-0276">Fatty acid metabolism</keyword>
<dbReference type="OrthoDB" id="531008at2759"/>
<feature type="region of interest" description="Disordered" evidence="8">
    <location>
        <begin position="1"/>
        <end position="169"/>
    </location>
</feature>
<dbReference type="GO" id="GO:0005737">
    <property type="term" value="C:cytoplasm"/>
    <property type="evidence" value="ECO:0007669"/>
    <property type="project" value="TreeGrafter"/>
</dbReference>
<dbReference type="InterPro" id="IPR050827">
    <property type="entry name" value="CRP1_MDG1_kinase"/>
</dbReference>
<comment type="similarity">
    <text evidence="1">Belongs to the 5'-AMP-activated protein kinase beta subunit family.</text>
</comment>
<dbReference type="Pfam" id="PF04739">
    <property type="entry name" value="AMPKBI"/>
    <property type="match status" value="1"/>
</dbReference>
<dbReference type="GO" id="GO:0019901">
    <property type="term" value="F:protein kinase binding"/>
    <property type="evidence" value="ECO:0007669"/>
    <property type="project" value="TreeGrafter"/>
</dbReference>
<dbReference type="InterPro" id="IPR014756">
    <property type="entry name" value="Ig_E-set"/>
</dbReference>
<evidence type="ECO:0000256" key="1">
    <source>
        <dbReference type="ARBA" id="ARBA00010926"/>
    </source>
</evidence>
<gene>
    <name evidence="10" type="ORF">FF38_06069</name>
</gene>